<name>A0A5P8W620_9NOSO</name>
<gene>
    <name evidence="1" type="ORF">GXM_04951</name>
</gene>
<dbReference type="Proteomes" id="UP000326678">
    <property type="component" value="Chromosome Gxm1"/>
</dbReference>
<protein>
    <submittedName>
        <fullName evidence="1">Uncharacterized protein</fullName>
    </submittedName>
</protein>
<accession>A0A5P8W620</accession>
<dbReference type="KEGG" id="nsh:GXM_04951"/>
<reference evidence="1 2" key="1">
    <citation type="submission" date="2019-10" db="EMBL/GenBank/DDBJ databases">
        <title>Genomic and transcriptomic insights into the perfect genentic adaptation of a filamentous nitrogen-fixing cyanobacterium to rice fields.</title>
        <authorList>
            <person name="Chen Z."/>
        </authorList>
    </citation>
    <scope>NUCLEOTIDE SEQUENCE [LARGE SCALE GENOMIC DNA]</scope>
    <source>
        <strain evidence="1">CCNUC1</strain>
    </source>
</reference>
<dbReference type="EMBL" id="CP045226">
    <property type="protein sequence ID" value="QFS47459.1"/>
    <property type="molecule type" value="Genomic_DNA"/>
</dbReference>
<keyword evidence="2" id="KW-1185">Reference proteome</keyword>
<sequence length="43" mass="5125">MDVCDRLRRGVAHRHFVTVHYKNLCDRLIVVLGYRKQATLRSQ</sequence>
<evidence type="ECO:0000313" key="1">
    <source>
        <dbReference type="EMBL" id="QFS47459.1"/>
    </source>
</evidence>
<proteinExistence type="predicted"/>
<dbReference type="AlphaFoldDB" id="A0A5P8W620"/>
<evidence type="ECO:0000313" key="2">
    <source>
        <dbReference type="Proteomes" id="UP000326678"/>
    </source>
</evidence>
<organism evidence="1 2">
    <name type="scientific">Nostoc sphaeroides CCNUC1</name>
    <dbReference type="NCBI Taxonomy" id="2653204"/>
    <lineage>
        <taxon>Bacteria</taxon>
        <taxon>Bacillati</taxon>
        <taxon>Cyanobacteriota</taxon>
        <taxon>Cyanophyceae</taxon>
        <taxon>Nostocales</taxon>
        <taxon>Nostocaceae</taxon>
        <taxon>Nostoc</taxon>
    </lineage>
</organism>